<dbReference type="GO" id="GO:0005524">
    <property type="term" value="F:ATP binding"/>
    <property type="evidence" value="ECO:0007669"/>
    <property type="project" value="UniProtKB-KW"/>
</dbReference>
<evidence type="ECO:0000259" key="10">
    <source>
        <dbReference type="SMART" id="SM00359"/>
    </source>
</evidence>
<dbReference type="InterPro" id="IPR001057">
    <property type="entry name" value="Glu/AcGlu_kinase"/>
</dbReference>
<sequence length="406" mass="43708">MISATVNSVTASSFNSPTSTPSVKPQTLVVKIGTSSLTRSGNLLALSVLARLVETLSQLQHQGHRVILVSSGAVGVGCARLGLSERPKAIEQKQAVAAVGQGRLMRVYDDLFTVLEQPIAQVLLTRSDLMQRSRYVNSYRTFQELFRLNVIPIVNENDTVAVDELKFGDNDTLSALVASLVGADWLFLLTDVDQLYSADPRANPNAEPITWVPHLGDLNIDVGDRGSAWGTGGMITKLEAARIATSSGIRMAITNGQTPDNILKILAGEPLGTQFAPQPKPNNARKRWIANGLRPSGRLYLDPGAVCAIGQDGKSLLSAGIAAVEGNFQAQDAVVLCDRNGKEIARGLVNYNHHELQQIRGHRSSEILMILGYDGADTVVHRDNLVLNPDHADLAMKPVAEDESAR</sequence>
<feature type="binding site" evidence="8">
    <location>
        <position position="31"/>
    </location>
    <ligand>
        <name>ATP</name>
        <dbReference type="ChEBI" id="CHEBI:30616"/>
    </ligand>
</feature>
<dbReference type="SUPFAM" id="SSF53633">
    <property type="entry name" value="Carbamate kinase-like"/>
    <property type="match status" value="1"/>
</dbReference>
<dbReference type="Proteomes" id="UP000615026">
    <property type="component" value="Unassembled WGS sequence"/>
</dbReference>
<dbReference type="InterPro" id="IPR041739">
    <property type="entry name" value="G5K_ProB"/>
</dbReference>
<dbReference type="Pfam" id="PF00696">
    <property type="entry name" value="AA_kinase"/>
    <property type="match status" value="1"/>
</dbReference>
<evidence type="ECO:0000256" key="5">
    <source>
        <dbReference type="ARBA" id="ARBA00022741"/>
    </source>
</evidence>
<dbReference type="InterPro" id="IPR015947">
    <property type="entry name" value="PUA-like_sf"/>
</dbReference>
<keyword evidence="6 8" id="KW-0418">Kinase</keyword>
<proteinExistence type="inferred from homology"/>
<comment type="similarity">
    <text evidence="8">Belongs to the glutamate 5-kinase family.</text>
</comment>
<name>A0A929FAL8_LEPEC</name>
<comment type="caution">
    <text evidence="11">The sequence shown here is derived from an EMBL/GenBank/DDBJ whole genome shotgun (WGS) entry which is preliminary data.</text>
</comment>
<dbReference type="CDD" id="cd21157">
    <property type="entry name" value="PUA_G5K"/>
    <property type="match status" value="1"/>
</dbReference>
<evidence type="ECO:0000256" key="9">
    <source>
        <dbReference type="SAM" id="MobiDB-lite"/>
    </source>
</evidence>
<dbReference type="Gene3D" id="3.40.1160.10">
    <property type="entry name" value="Acetylglutamate kinase-like"/>
    <property type="match status" value="2"/>
</dbReference>
<keyword evidence="2 8" id="KW-0028">Amino-acid biosynthesis</keyword>
<evidence type="ECO:0000256" key="4">
    <source>
        <dbReference type="ARBA" id="ARBA00022679"/>
    </source>
</evidence>
<dbReference type="HAMAP" id="MF_00456">
    <property type="entry name" value="ProB"/>
    <property type="match status" value="1"/>
</dbReference>
<dbReference type="PROSITE" id="PS50890">
    <property type="entry name" value="PUA"/>
    <property type="match status" value="1"/>
</dbReference>
<dbReference type="GO" id="GO:0005829">
    <property type="term" value="C:cytosol"/>
    <property type="evidence" value="ECO:0007669"/>
    <property type="project" value="TreeGrafter"/>
</dbReference>
<dbReference type="InterPro" id="IPR001048">
    <property type="entry name" value="Asp/Glu/Uridylate_kinase"/>
</dbReference>
<feature type="region of interest" description="Disordered" evidence="9">
    <location>
        <begin position="1"/>
        <end position="23"/>
    </location>
</feature>
<dbReference type="InterPro" id="IPR036974">
    <property type="entry name" value="PUA_sf"/>
</dbReference>
<reference evidence="11" key="1">
    <citation type="submission" date="2020-10" db="EMBL/GenBank/DDBJ databases">
        <authorList>
            <person name="Castelo-Branco R."/>
            <person name="Eusebio N."/>
            <person name="Adriana R."/>
            <person name="Vieira A."/>
            <person name="Brugerolle De Fraissinette N."/>
            <person name="Rezende De Castro R."/>
            <person name="Schneider M.P."/>
            <person name="Vasconcelos V."/>
            <person name="Leao P.N."/>
        </authorList>
    </citation>
    <scope>NUCLEOTIDE SEQUENCE</scope>
    <source>
        <strain evidence="11">LEGE 11479</strain>
    </source>
</reference>
<dbReference type="PANTHER" id="PTHR43654">
    <property type="entry name" value="GLUTAMATE 5-KINASE"/>
    <property type="match status" value="1"/>
</dbReference>
<dbReference type="InterPro" id="IPR036393">
    <property type="entry name" value="AceGlu_kinase-like_sf"/>
</dbReference>
<dbReference type="PRINTS" id="PR00474">
    <property type="entry name" value="GLU5KINASE"/>
</dbReference>
<dbReference type="EMBL" id="JADEXP010000155">
    <property type="protein sequence ID" value="MBE9068289.1"/>
    <property type="molecule type" value="Genomic_DNA"/>
</dbReference>
<dbReference type="SMART" id="SM00359">
    <property type="entry name" value="PUA"/>
    <property type="match status" value="1"/>
</dbReference>
<evidence type="ECO:0000313" key="12">
    <source>
        <dbReference type="Proteomes" id="UP000615026"/>
    </source>
</evidence>
<dbReference type="PANTHER" id="PTHR43654:SF3">
    <property type="entry name" value="GLUTAMATE 5-KINASE"/>
    <property type="match status" value="1"/>
</dbReference>
<dbReference type="Pfam" id="PF01472">
    <property type="entry name" value="PUA"/>
    <property type="match status" value="1"/>
</dbReference>
<dbReference type="PROSITE" id="PS00902">
    <property type="entry name" value="GLUTAMATE_5_KINASE"/>
    <property type="match status" value="1"/>
</dbReference>
<keyword evidence="4 8" id="KW-0808">Transferase</keyword>
<evidence type="ECO:0000313" key="11">
    <source>
        <dbReference type="EMBL" id="MBE9068289.1"/>
    </source>
</evidence>
<dbReference type="FunFam" id="2.30.130.10:FF:000007">
    <property type="entry name" value="Glutamate 5-kinase"/>
    <property type="match status" value="1"/>
</dbReference>
<evidence type="ECO:0000256" key="1">
    <source>
        <dbReference type="ARBA" id="ARBA00022490"/>
    </source>
</evidence>
<keyword evidence="7 8" id="KW-0067">ATP-binding</keyword>
<dbReference type="InterPro" id="IPR005715">
    <property type="entry name" value="Glu_5kinase/COase_Synthase"/>
</dbReference>
<comment type="function">
    <text evidence="8">Catalyzes the transfer of a phosphate group to glutamate to form L-glutamate 5-phosphate.</text>
</comment>
<dbReference type="GO" id="GO:0003723">
    <property type="term" value="F:RNA binding"/>
    <property type="evidence" value="ECO:0007669"/>
    <property type="project" value="InterPro"/>
</dbReference>
<protein>
    <recommendedName>
        <fullName evidence="8">Glutamate 5-kinase</fullName>
        <ecNumber evidence="8">2.7.2.11</ecNumber>
    </recommendedName>
    <alternativeName>
        <fullName evidence="8">Gamma-glutamyl kinase</fullName>
        <shortName evidence="8">GK</shortName>
    </alternativeName>
</protein>
<evidence type="ECO:0000256" key="2">
    <source>
        <dbReference type="ARBA" id="ARBA00022605"/>
    </source>
</evidence>
<dbReference type="PIRSF" id="PIRSF000729">
    <property type="entry name" value="GK"/>
    <property type="match status" value="1"/>
</dbReference>
<dbReference type="EC" id="2.7.2.11" evidence="8"/>
<keyword evidence="1 8" id="KW-0963">Cytoplasm</keyword>
<feature type="binding site" evidence="8">
    <location>
        <begin position="190"/>
        <end position="191"/>
    </location>
    <ligand>
        <name>ATP</name>
        <dbReference type="ChEBI" id="CHEBI:30616"/>
    </ligand>
</feature>
<dbReference type="GO" id="GO:0004349">
    <property type="term" value="F:glutamate 5-kinase activity"/>
    <property type="evidence" value="ECO:0007669"/>
    <property type="project" value="UniProtKB-UniRule"/>
</dbReference>
<feature type="domain" description="PUA" evidence="10">
    <location>
        <begin position="297"/>
        <end position="380"/>
    </location>
</feature>
<evidence type="ECO:0000256" key="8">
    <source>
        <dbReference type="HAMAP-Rule" id="MF_00456"/>
    </source>
</evidence>
<dbReference type="InterPro" id="IPR011529">
    <property type="entry name" value="Glu_5kinase"/>
</dbReference>
<keyword evidence="3 8" id="KW-0641">Proline biosynthesis</keyword>
<comment type="catalytic activity">
    <reaction evidence="8">
        <text>L-glutamate + ATP = L-glutamyl 5-phosphate + ADP</text>
        <dbReference type="Rhea" id="RHEA:14877"/>
        <dbReference type="ChEBI" id="CHEBI:29985"/>
        <dbReference type="ChEBI" id="CHEBI:30616"/>
        <dbReference type="ChEBI" id="CHEBI:58274"/>
        <dbReference type="ChEBI" id="CHEBI:456216"/>
        <dbReference type="EC" id="2.7.2.11"/>
    </reaction>
</comment>
<keyword evidence="5 8" id="KW-0547">Nucleotide-binding</keyword>
<feature type="binding site" evidence="8">
    <location>
        <position position="71"/>
    </location>
    <ligand>
        <name>substrate</name>
    </ligand>
</feature>
<feature type="binding site" evidence="8">
    <location>
        <position position="158"/>
    </location>
    <ligand>
        <name>substrate</name>
    </ligand>
</feature>
<comment type="subcellular location">
    <subcellularLocation>
        <location evidence="8">Cytoplasm</location>
    </subcellularLocation>
</comment>
<dbReference type="NCBIfam" id="TIGR01027">
    <property type="entry name" value="proB"/>
    <property type="match status" value="1"/>
</dbReference>
<gene>
    <name evidence="8 11" type="primary">proB</name>
    <name evidence="11" type="ORF">IQ260_16680</name>
</gene>
<feature type="binding site" evidence="8">
    <location>
        <position position="170"/>
    </location>
    <ligand>
        <name>substrate</name>
    </ligand>
</feature>
<dbReference type="CDD" id="cd04242">
    <property type="entry name" value="AAK_G5K_ProB"/>
    <property type="match status" value="1"/>
</dbReference>
<dbReference type="SUPFAM" id="SSF88697">
    <property type="entry name" value="PUA domain-like"/>
    <property type="match status" value="1"/>
</dbReference>
<dbReference type="Gene3D" id="2.30.130.10">
    <property type="entry name" value="PUA domain"/>
    <property type="match status" value="1"/>
</dbReference>
<keyword evidence="12" id="KW-1185">Reference proteome</keyword>
<accession>A0A929FAL8</accession>
<evidence type="ECO:0000256" key="6">
    <source>
        <dbReference type="ARBA" id="ARBA00022777"/>
    </source>
</evidence>
<dbReference type="InterPro" id="IPR019797">
    <property type="entry name" value="Glutamate_5-kinase_CS"/>
</dbReference>
<dbReference type="GO" id="GO:0055129">
    <property type="term" value="P:L-proline biosynthetic process"/>
    <property type="evidence" value="ECO:0007669"/>
    <property type="project" value="UniProtKB-UniRule"/>
</dbReference>
<evidence type="ECO:0000256" key="3">
    <source>
        <dbReference type="ARBA" id="ARBA00022650"/>
    </source>
</evidence>
<feature type="binding site" evidence="8">
    <location>
        <begin position="231"/>
        <end position="237"/>
    </location>
    <ligand>
        <name>ATP</name>
        <dbReference type="ChEBI" id="CHEBI:30616"/>
    </ligand>
</feature>
<dbReference type="AlphaFoldDB" id="A0A929FAL8"/>
<dbReference type="FunFam" id="3.40.1160.10:FF:000018">
    <property type="entry name" value="Glutamate 5-kinase"/>
    <property type="match status" value="1"/>
</dbReference>
<evidence type="ECO:0000256" key="7">
    <source>
        <dbReference type="ARBA" id="ARBA00022840"/>
    </source>
</evidence>
<organism evidence="11 12">
    <name type="scientific">Leptolyngbya cf. ectocarpi LEGE 11479</name>
    <dbReference type="NCBI Taxonomy" id="1828722"/>
    <lineage>
        <taxon>Bacteria</taxon>
        <taxon>Bacillati</taxon>
        <taxon>Cyanobacteriota</taxon>
        <taxon>Cyanophyceae</taxon>
        <taxon>Leptolyngbyales</taxon>
        <taxon>Leptolyngbyaceae</taxon>
        <taxon>Leptolyngbya group</taxon>
        <taxon>Leptolyngbya</taxon>
    </lineage>
</organism>
<comment type="pathway">
    <text evidence="8">Amino-acid biosynthesis; L-proline biosynthesis; L-glutamate 5-semialdehyde from L-glutamate: step 1/2.</text>
</comment>
<dbReference type="InterPro" id="IPR002478">
    <property type="entry name" value="PUA"/>
</dbReference>